<dbReference type="RefSeq" id="WP_106293862.1">
    <property type="nucleotide sequence ID" value="NZ_PVTH01000007.1"/>
</dbReference>
<evidence type="ECO:0000313" key="2">
    <source>
        <dbReference type="Proteomes" id="UP000238034"/>
    </source>
</evidence>
<dbReference type="AlphaFoldDB" id="A0A2T0U0S5"/>
<accession>A0A2T0U0S5</accession>
<proteinExistence type="predicted"/>
<sequence>MADIKGSQIPVSENTQPGDMLMGIRNTAGGKTNFNLSVNALLAATNGAFMGLAEDNTNPGIPASARYYQGKAGTTYQYFKNNLGASIEVPSKIGDQYVVDVRLIWGGNSWVGTWGLVDRPHLEEYARKNTVESLKTVTNDIAVLGKNHADKSKIVSGSYFSFGNGSTTGGGIVSDPNYRRLIIKVDPNTEYTLTGISTTFVGNEYNGDADPLNESTFNNTTRTKAILDNTGTKTSATFTTSATTQYIGINVSDTNNSGLDNTVMLRLSNTSSAYEPYTGYKVDASKVQGDIPGVVKSTQFDPVKLKTDNVINESKNKADKSKIIAGSYYRNSDGIVVSGQVSYRRLPLFYLPPGQWTLSGASSNFLGGLYSDGAGTNRILKFNEVDGDVKFTKSTFTVPAGGGYAGVNVEWSGNNDNPATGNYDNTVMVAPGTDEAYEPYGFTIPASKLAGKADAYIFPKMFYSFNPTGGQTNTGVFSFYCQYPGSESYYIRFDVHHIINPSIKADLWRIASSRECVYSRTSNSMSETGRSMLHTSENEYVTKFQGASDNAGGYHGDEINPNVTFLINNVPVSISSAISLTPCEEGAYIAKSDIIKTDETTNIVMFNHLKKTTFFGCGYTCYNKLTVPLSVTNPFYVSEIYAGLFCVGIPPADYVYSESSNFIKLNHTGTDNLISETGNKEVNYYNQANKLAAFATSDLLRVVAGGSDRTDILNQQLLLTVWDRDTDAKYYRRQIGSTIATIPFSSGNRIEAESRIAFYKI</sequence>
<evidence type="ECO:0000313" key="1">
    <source>
        <dbReference type="EMBL" id="PRY51530.1"/>
    </source>
</evidence>
<reference evidence="1 2" key="1">
    <citation type="submission" date="2018-03" db="EMBL/GenBank/DDBJ databases">
        <title>Genomic Encyclopedia of Type Strains, Phase III (KMG-III): the genomes of soil and plant-associated and newly described type strains.</title>
        <authorList>
            <person name="Whitman W."/>
        </authorList>
    </citation>
    <scope>NUCLEOTIDE SEQUENCE [LARGE SCALE GENOMIC DNA]</scope>
    <source>
        <strain evidence="1 2">CGMCC 1.9313</strain>
    </source>
</reference>
<name>A0A2T0U0S5_9SPHI</name>
<protein>
    <submittedName>
        <fullName evidence="1">Uncharacterized protein</fullName>
    </submittedName>
</protein>
<gene>
    <name evidence="1" type="ORF">B0I27_107116</name>
</gene>
<organism evidence="1 2">
    <name type="scientific">Arcticibacter pallidicorallinus</name>
    <dbReference type="NCBI Taxonomy" id="1259464"/>
    <lineage>
        <taxon>Bacteria</taxon>
        <taxon>Pseudomonadati</taxon>
        <taxon>Bacteroidota</taxon>
        <taxon>Sphingobacteriia</taxon>
        <taxon>Sphingobacteriales</taxon>
        <taxon>Sphingobacteriaceae</taxon>
        <taxon>Arcticibacter</taxon>
    </lineage>
</organism>
<dbReference type="EMBL" id="PVTH01000007">
    <property type="protein sequence ID" value="PRY51530.1"/>
    <property type="molecule type" value="Genomic_DNA"/>
</dbReference>
<keyword evidence="2" id="KW-1185">Reference proteome</keyword>
<comment type="caution">
    <text evidence="1">The sequence shown here is derived from an EMBL/GenBank/DDBJ whole genome shotgun (WGS) entry which is preliminary data.</text>
</comment>
<dbReference type="OrthoDB" id="1418732at2"/>
<dbReference type="Proteomes" id="UP000238034">
    <property type="component" value="Unassembled WGS sequence"/>
</dbReference>